<dbReference type="GO" id="GO:0003676">
    <property type="term" value="F:nucleic acid binding"/>
    <property type="evidence" value="ECO:0007669"/>
    <property type="project" value="InterPro"/>
</dbReference>
<dbReference type="GO" id="GO:0015074">
    <property type="term" value="P:DNA integration"/>
    <property type="evidence" value="ECO:0007669"/>
    <property type="project" value="InterPro"/>
</dbReference>
<sequence>MGNLGRDRILTLQGELMEDGIRASIRTICEVLGFNRSNLYYAEKPHKKRSKTDETWLVDEIRKVIEEFPEYGTRRITAVLRRRHSKSFNRKKIHRIVKEHCWQRWKRPYGNRPRVKGLKSVTPQSNSRWAIDMTHLFTRQDGWCHLVAVIDCSDRYLVGWRFSRSGKAGISAGALEDALIRENIIPNVHGLVIRSDNGLVFGSKRFHETVTKYHLHQEYITPYTPEQNGMIERFFRSFKEECVWQYNFVTFDEAYNKIADWIDHYNFERPHSALGYATPGEVRKKLAA</sequence>
<protein>
    <submittedName>
        <fullName evidence="2">Transposase</fullName>
    </submittedName>
</protein>
<dbReference type="NCBIfam" id="NF033516">
    <property type="entry name" value="transpos_IS3"/>
    <property type="match status" value="1"/>
</dbReference>
<evidence type="ECO:0000259" key="1">
    <source>
        <dbReference type="PROSITE" id="PS50994"/>
    </source>
</evidence>
<dbReference type="PANTHER" id="PTHR46889:SF4">
    <property type="entry name" value="TRANSPOSASE INSO FOR INSERTION SEQUENCE ELEMENT IS911B-RELATED"/>
    <property type="match status" value="1"/>
</dbReference>
<dbReference type="PANTHER" id="PTHR46889">
    <property type="entry name" value="TRANSPOSASE INSF FOR INSERTION SEQUENCE IS3B-RELATED"/>
    <property type="match status" value="1"/>
</dbReference>
<dbReference type="InterPro" id="IPR012337">
    <property type="entry name" value="RNaseH-like_sf"/>
</dbReference>
<evidence type="ECO:0000313" key="2">
    <source>
        <dbReference type="EMBL" id="VBB41213.1"/>
    </source>
</evidence>
<proteinExistence type="predicted"/>
<accession>A0A652ZZN9</accession>
<dbReference type="InterPro" id="IPR048020">
    <property type="entry name" value="Transpos_IS3"/>
</dbReference>
<gene>
    <name evidence="2" type="ORF">TRIP_E90039</name>
</gene>
<reference evidence="2" key="1">
    <citation type="submission" date="2018-07" db="EMBL/GenBank/DDBJ databases">
        <authorList>
            <consortium name="Genoscope - CEA"/>
            <person name="William W."/>
        </authorList>
    </citation>
    <scope>NUCLEOTIDE SEQUENCE</scope>
    <source>
        <strain evidence="2">IK1</strain>
    </source>
</reference>
<feature type="domain" description="Integrase catalytic" evidence="1">
    <location>
        <begin position="119"/>
        <end position="287"/>
    </location>
</feature>
<dbReference type="SUPFAM" id="SSF53098">
    <property type="entry name" value="Ribonuclease H-like"/>
    <property type="match status" value="1"/>
</dbReference>
<dbReference type="EMBL" id="UPXP01000038">
    <property type="protein sequence ID" value="VBB41213.1"/>
    <property type="molecule type" value="Genomic_DNA"/>
</dbReference>
<dbReference type="Pfam" id="PF13276">
    <property type="entry name" value="HTH_21"/>
    <property type="match status" value="1"/>
</dbReference>
<organism evidence="2">
    <name type="scientific">uncultured Spirochaetota bacterium</name>
    <dbReference type="NCBI Taxonomy" id="460511"/>
    <lineage>
        <taxon>Bacteria</taxon>
        <taxon>Pseudomonadati</taxon>
        <taxon>Spirochaetota</taxon>
        <taxon>environmental samples</taxon>
    </lineage>
</organism>
<dbReference type="PROSITE" id="PS50994">
    <property type="entry name" value="INTEGRASE"/>
    <property type="match status" value="1"/>
</dbReference>
<dbReference type="Gene3D" id="3.30.420.10">
    <property type="entry name" value="Ribonuclease H-like superfamily/Ribonuclease H"/>
    <property type="match status" value="1"/>
</dbReference>
<dbReference type="InterPro" id="IPR001584">
    <property type="entry name" value="Integrase_cat-core"/>
</dbReference>
<dbReference type="InterPro" id="IPR050900">
    <property type="entry name" value="Transposase_IS3/IS150/IS904"/>
</dbReference>
<name>A0A652ZZN9_9SPIR</name>
<dbReference type="AlphaFoldDB" id="A0A652ZZN9"/>
<dbReference type="InterPro" id="IPR036397">
    <property type="entry name" value="RNaseH_sf"/>
</dbReference>
<dbReference type="Pfam" id="PF13683">
    <property type="entry name" value="rve_3"/>
    <property type="match status" value="1"/>
</dbReference>
<dbReference type="InterPro" id="IPR025948">
    <property type="entry name" value="HTH-like_dom"/>
</dbReference>